<dbReference type="RefSeq" id="WP_022758668.1">
    <property type="nucleotide sequence ID" value="NZ_FOGJ01000011.1"/>
</dbReference>
<evidence type="ECO:0000313" key="5">
    <source>
        <dbReference type="Proteomes" id="UP000182584"/>
    </source>
</evidence>
<name>A0A1H9S4T8_BUTFI</name>
<dbReference type="GO" id="GO:0016163">
    <property type="term" value="F:nitrogenase activity"/>
    <property type="evidence" value="ECO:0007669"/>
    <property type="project" value="InterPro"/>
</dbReference>
<evidence type="ECO:0000256" key="2">
    <source>
        <dbReference type="RuleBase" id="RU004021"/>
    </source>
</evidence>
<dbReference type="OrthoDB" id="9767044at2"/>
<dbReference type="PANTHER" id="PTHR42956">
    <property type="entry name" value="NITROGENASE IRON-MOLYBDENUM COFACTOR BIOSYNTHESIS PROTEIN NIFE"/>
    <property type="match status" value="1"/>
</dbReference>
<dbReference type="Proteomes" id="UP000182584">
    <property type="component" value="Unassembled WGS sequence"/>
</dbReference>
<proteinExistence type="inferred from homology"/>
<comment type="similarity">
    <text evidence="2">Belongs to the NifD/NifK/NifE/NifN family.</text>
</comment>
<dbReference type="InterPro" id="IPR049939">
    <property type="entry name" value="NifE-like"/>
</dbReference>
<dbReference type="InterPro" id="IPR000510">
    <property type="entry name" value="Nase/OxRdtase_comp1"/>
</dbReference>
<protein>
    <submittedName>
        <fullName evidence="4">Nitrogenase molybdenum-iron protein alpha chain</fullName>
    </submittedName>
</protein>
<dbReference type="Gene3D" id="3.40.50.1980">
    <property type="entry name" value="Nitrogenase molybdenum iron protein domain"/>
    <property type="match status" value="3"/>
</dbReference>
<dbReference type="PROSITE" id="PS00699">
    <property type="entry name" value="NITROGENASE_1_1"/>
    <property type="match status" value="1"/>
</dbReference>
<reference evidence="4 5" key="1">
    <citation type="submission" date="2016-10" db="EMBL/GenBank/DDBJ databases">
        <authorList>
            <person name="de Groot N.N."/>
        </authorList>
    </citation>
    <scope>NUCLEOTIDE SEQUENCE [LARGE SCALE GENOMIC DNA]</scope>
    <source>
        <strain evidence="4 5">AR40</strain>
    </source>
</reference>
<keyword evidence="1 2" id="KW-0535">Nitrogen fixation</keyword>
<accession>A0A1H9S4T8</accession>
<dbReference type="SUPFAM" id="SSF53807">
    <property type="entry name" value="Helical backbone' metal receptor"/>
    <property type="match status" value="1"/>
</dbReference>
<feature type="domain" description="Nitrogenase/oxidoreductase component 1" evidence="3">
    <location>
        <begin position="53"/>
        <end position="457"/>
    </location>
</feature>
<dbReference type="Pfam" id="PF00148">
    <property type="entry name" value="Oxidored_nitro"/>
    <property type="match status" value="1"/>
</dbReference>
<gene>
    <name evidence="4" type="ORF">SAMN04487884_11157</name>
</gene>
<evidence type="ECO:0000256" key="1">
    <source>
        <dbReference type="ARBA" id="ARBA00023231"/>
    </source>
</evidence>
<dbReference type="InterPro" id="IPR000318">
    <property type="entry name" value="Nase_comp1_CS"/>
</dbReference>
<evidence type="ECO:0000313" key="4">
    <source>
        <dbReference type="EMBL" id="SER79373.1"/>
    </source>
</evidence>
<evidence type="ECO:0000259" key="3">
    <source>
        <dbReference type="Pfam" id="PF00148"/>
    </source>
</evidence>
<organism evidence="4 5">
    <name type="scientific">Butyrivibrio fibrisolvens</name>
    <dbReference type="NCBI Taxonomy" id="831"/>
    <lineage>
        <taxon>Bacteria</taxon>
        <taxon>Bacillati</taxon>
        <taxon>Bacillota</taxon>
        <taxon>Clostridia</taxon>
        <taxon>Lachnospirales</taxon>
        <taxon>Lachnospiraceae</taxon>
        <taxon>Butyrivibrio</taxon>
    </lineage>
</organism>
<dbReference type="PANTHER" id="PTHR42956:SF1">
    <property type="entry name" value="NITROGENASE IRON-MOLYBDENUM COFACTOR BIOSYNTHESIS PROTEIN NIFE"/>
    <property type="match status" value="1"/>
</dbReference>
<dbReference type="EMBL" id="FOGJ01000011">
    <property type="protein sequence ID" value="SER79373.1"/>
    <property type="molecule type" value="Genomic_DNA"/>
</dbReference>
<sequence>MGKLDISIPEVSIREIRLGSITGYQGSAKGLVDGYGCGGLKNRDRKFQQCAGCSISKAACMVTLIQDAAVIIHGPVGCASCLHEFNFTYYVNAKSRRGIDNPTQRKIFSTNLKETDTVYGGARKLAKAIREVNERTNASAIFVLSSCASAIIGDDIESVANEAEEEIGKPVVAIYCEGFRSTVWTTGFDAGYHGIVRKLVKPPVKKDNGLINVINFWGSDVFSEWFKPFGVKPNLITPYSTVEGLSHASEASATVQICPTLGSYLGAALEQEYGVPEIRTAAPYGIIQTDRWFRELGKLLHKEDVAEQVIKEKKEQYLPKIEELRKRLKGVRAYVTAGSAHGHALLNIVGDLGMEAVGASVFHHDPTYDGGDGAADLLERRVRDYGDVPNYNVCAKQEFEFVNVLNRIRPDILLARHGGITLWAAKLGIPSLLVEDEQANMGYEGLISYGEKIVETLENTEFIENLSKHATNPYTDWWMNEQPDTFLKEAKTEVI</sequence>
<dbReference type="AlphaFoldDB" id="A0A1H9S4T8"/>